<keyword evidence="6" id="KW-1185">Reference proteome</keyword>
<name>A0A6A4W114_AMPAM</name>
<dbReference type="SUPFAM" id="SSF51735">
    <property type="entry name" value="NAD(P)-binding Rossmann-fold domains"/>
    <property type="match status" value="1"/>
</dbReference>
<dbReference type="AlphaFoldDB" id="A0A6A4W114"/>
<feature type="region of interest" description="Disordered" evidence="2">
    <location>
        <begin position="1"/>
        <end position="31"/>
    </location>
</feature>
<dbReference type="Proteomes" id="UP000440578">
    <property type="component" value="Unassembled WGS sequence"/>
</dbReference>
<gene>
    <name evidence="5" type="primary">Sccpdh</name>
    <name evidence="5" type="ORF">FJT64_027697</name>
</gene>
<evidence type="ECO:0000313" key="5">
    <source>
        <dbReference type="EMBL" id="KAF0299613.1"/>
    </source>
</evidence>
<evidence type="ECO:0000313" key="6">
    <source>
        <dbReference type="Proteomes" id="UP000440578"/>
    </source>
</evidence>
<keyword evidence="3" id="KW-0472">Membrane</keyword>
<dbReference type="Pfam" id="PF03435">
    <property type="entry name" value="Sacchrp_dh_NADP"/>
    <property type="match status" value="1"/>
</dbReference>
<evidence type="ECO:0000256" key="2">
    <source>
        <dbReference type="SAM" id="MobiDB-lite"/>
    </source>
</evidence>
<keyword evidence="3" id="KW-0812">Transmembrane</keyword>
<dbReference type="OrthoDB" id="10268090at2759"/>
<dbReference type="GO" id="GO:0005811">
    <property type="term" value="C:lipid droplet"/>
    <property type="evidence" value="ECO:0007669"/>
    <property type="project" value="TreeGrafter"/>
</dbReference>
<feature type="compositionally biased region" description="Basic residues" evidence="2">
    <location>
        <begin position="1"/>
        <end position="10"/>
    </location>
</feature>
<dbReference type="GO" id="GO:0005886">
    <property type="term" value="C:plasma membrane"/>
    <property type="evidence" value="ECO:0007669"/>
    <property type="project" value="TreeGrafter"/>
</dbReference>
<keyword evidence="3" id="KW-1133">Transmembrane helix</keyword>
<sequence length="447" mass="48802">MKRDRMKKRPYQPPPPCRRGRPPRVTVTGTGDGPLERLDVVLLGASGFTGRYIAAELSAVAAQLGLRVGVAGRDTRRLRQLLGSSVSSQVRMLHADISSTVSLNRLCQRAAVLINATGPYHELGWPVVRACLRAGTHYVDICGERLFAERCQVELHDQAERSGVYLVSTCGFDSIPAELGSVLLQRALPGGLSGFRCYLHMQPGAAGYRGVHFGTWLSSIHGTACVLPVLRLQRRLFPAPLPAARYPLRSRGLLHRAAPLGGRWCLPFLGPDVLVHQRSAAWRLRHRGTPPAQMQQYVAVAGLWRGLVIALTAVLFGLLCFLPGGQWLLRAFPERLSAGLISRRGPSSEQVRQTRFTVVCEGEGWRQPDAAGPPDTRLTLRMQFPEAAYLTTALCVVQCAVCLLRETDRMPGRGGALPPGAAFGDTTLDQRLQARGVQISLESEQAH</sequence>
<dbReference type="PANTHER" id="PTHR12286:SF5">
    <property type="entry name" value="SACCHAROPINE DEHYDROGENASE-LIKE OXIDOREDUCTASE"/>
    <property type="match status" value="1"/>
</dbReference>
<dbReference type="InterPro" id="IPR005097">
    <property type="entry name" value="Sacchrp_dh_NADP-bd"/>
</dbReference>
<feature type="domain" description="Saccharopine dehydrogenase NADP binding" evidence="4">
    <location>
        <begin position="40"/>
        <end position="167"/>
    </location>
</feature>
<organism evidence="5 6">
    <name type="scientific">Amphibalanus amphitrite</name>
    <name type="common">Striped barnacle</name>
    <name type="synonym">Balanus amphitrite</name>
    <dbReference type="NCBI Taxonomy" id="1232801"/>
    <lineage>
        <taxon>Eukaryota</taxon>
        <taxon>Metazoa</taxon>
        <taxon>Ecdysozoa</taxon>
        <taxon>Arthropoda</taxon>
        <taxon>Crustacea</taxon>
        <taxon>Multicrustacea</taxon>
        <taxon>Cirripedia</taxon>
        <taxon>Thoracica</taxon>
        <taxon>Thoracicalcarea</taxon>
        <taxon>Balanomorpha</taxon>
        <taxon>Balanoidea</taxon>
        <taxon>Balanidae</taxon>
        <taxon>Amphibalaninae</taxon>
        <taxon>Amphibalanus</taxon>
    </lineage>
</organism>
<feature type="transmembrane region" description="Helical" evidence="3">
    <location>
        <begin position="303"/>
        <end position="324"/>
    </location>
</feature>
<protein>
    <submittedName>
        <fullName evidence="5">Saccharopine dehydrogenase-like oxidoreductase</fullName>
    </submittedName>
</protein>
<dbReference type="EMBL" id="VIIS01001347">
    <property type="protein sequence ID" value="KAF0299613.1"/>
    <property type="molecule type" value="Genomic_DNA"/>
</dbReference>
<dbReference type="GO" id="GO:0005739">
    <property type="term" value="C:mitochondrion"/>
    <property type="evidence" value="ECO:0007669"/>
    <property type="project" value="TreeGrafter"/>
</dbReference>
<dbReference type="Gene3D" id="3.40.50.720">
    <property type="entry name" value="NAD(P)-binding Rossmann-like Domain"/>
    <property type="match status" value="1"/>
</dbReference>
<comment type="caution">
    <text evidence="5">The sequence shown here is derived from an EMBL/GenBank/DDBJ whole genome shotgun (WGS) entry which is preliminary data.</text>
</comment>
<evidence type="ECO:0000256" key="3">
    <source>
        <dbReference type="SAM" id="Phobius"/>
    </source>
</evidence>
<dbReference type="InterPro" id="IPR051276">
    <property type="entry name" value="Saccharopine_DH-like_oxidrdct"/>
</dbReference>
<dbReference type="GO" id="GO:0009247">
    <property type="term" value="P:glycolipid biosynthetic process"/>
    <property type="evidence" value="ECO:0007669"/>
    <property type="project" value="TreeGrafter"/>
</dbReference>
<evidence type="ECO:0000256" key="1">
    <source>
        <dbReference type="ARBA" id="ARBA00038048"/>
    </source>
</evidence>
<proteinExistence type="inferred from homology"/>
<comment type="similarity">
    <text evidence="1">Belongs to the saccharopine dehydrogenase family.</text>
</comment>
<reference evidence="5 6" key="1">
    <citation type="submission" date="2019-07" db="EMBL/GenBank/DDBJ databases">
        <title>Draft genome assembly of a fouling barnacle, Amphibalanus amphitrite (Darwin, 1854): The first reference genome for Thecostraca.</title>
        <authorList>
            <person name="Kim W."/>
        </authorList>
    </citation>
    <scope>NUCLEOTIDE SEQUENCE [LARGE SCALE GENOMIC DNA]</scope>
    <source>
        <strain evidence="5">SNU_AA5</strain>
        <tissue evidence="5">Soma without cirri and trophi</tissue>
    </source>
</reference>
<dbReference type="InterPro" id="IPR036291">
    <property type="entry name" value="NAD(P)-bd_dom_sf"/>
</dbReference>
<evidence type="ECO:0000259" key="4">
    <source>
        <dbReference type="Pfam" id="PF03435"/>
    </source>
</evidence>
<dbReference type="PANTHER" id="PTHR12286">
    <property type="entry name" value="SACCHAROPINE DEHYDROGENASE-LIKE OXIDOREDUCTASE"/>
    <property type="match status" value="1"/>
</dbReference>
<accession>A0A6A4W114</accession>